<name>A0A175WEF6_9PEZI</name>
<keyword evidence="3" id="KW-1185">Reference proteome</keyword>
<accession>A0A175WEF6</accession>
<organism evidence="2 3">
    <name type="scientific">Madurella mycetomatis</name>
    <dbReference type="NCBI Taxonomy" id="100816"/>
    <lineage>
        <taxon>Eukaryota</taxon>
        <taxon>Fungi</taxon>
        <taxon>Dikarya</taxon>
        <taxon>Ascomycota</taxon>
        <taxon>Pezizomycotina</taxon>
        <taxon>Sordariomycetes</taxon>
        <taxon>Sordariomycetidae</taxon>
        <taxon>Sordariales</taxon>
        <taxon>Sordariales incertae sedis</taxon>
        <taxon>Madurella</taxon>
    </lineage>
</organism>
<dbReference type="AlphaFoldDB" id="A0A175WEF6"/>
<evidence type="ECO:0000313" key="3">
    <source>
        <dbReference type="Proteomes" id="UP000078237"/>
    </source>
</evidence>
<dbReference type="OrthoDB" id="4898608at2759"/>
<dbReference type="Proteomes" id="UP000078237">
    <property type="component" value="Unassembled WGS sequence"/>
</dbReference>
<comment type="caution">
    <text evidence="2">The sequence shown here is derived from an EMBL/GenBank/DDBJ whole genome shotgun (WGS) entry which is preliminary data.</text>
</comment>
<dbReference type="STRING" id="100816.A0A175WEF6"/>
<evidence type="ECO:0000256" key="1">
    <source>
        <dbReference type="SAM" id="MobiDB-lite"/>
    </source>
</evidence>
<feature type="region of interest" description="Disordered" evidence="1">
    <location>
        <begin position="120"/>
        <end position="161"/>
    </location>
</feature>
<reference evidence="2 3" key="1">
    <citation type="journal article" date="2016" name="Genome Announc.">
        <title>Genome Sequence of Madurella mycetomatis mm55, Isolated from a Human Mycetoma Case in Sudan.</title>
        <authorList>
            <person name="Smit S."/>
            <person name="Derks M.F."/>
            <person name="Bervoets S."/>
            <person name="Fahal A."/>
            <person name="van Leeuwen W."/>
            <person name="van Belkum A."/>
            <person name="van de Sande W.W."/>
        </authorList>
    </citation>
    <scope>NUCLEOTIDE SEQUENCE [LARGE SCALE GENOMIC DNA]</scope>
    <source>
        <strain evidence="3">mm55</strain>
    </source>
</reference>
<sequence length="291" mass="32584">MACLLDLALRKLVGSGRMSLKDKTTKSTQPHSLIDIAPAVWNLRYLQTMTAHAQIIPTIAAGIARQRNAQSASLREKLDSINRTATKSNNNEDEFNPEASTACEIKKRLWLLCQTGIRPQPVKRQNTGRRPEEGRTAEHSSQRDVAGPELEHTDGFHSNAPKESDYQVILGHNLHPNHQQEFCDPQLPGAYDCLRADEPCGAEESQQSSEDCTDGSETDYFYADGHGNLYRIERPNAPDSEQFRCPSNRFFAENASHSDDGGQEMVVYGNEDANETYIMYHEVQHRDADAP</sequence>
<dbReference type="VEuPathDB" id="FungiDB:MMYC01_200944"/>
<gene>
    <name evidence="2" type="ORF">MMYC01_200944</name>
</gene>
<feature type="compositionally biased region" description="Basic and acidic residues" evidence="1">
    <location>
        <begin position="149"/>
        <end position="161"/>
    </location>
</feature>
<evidence type="ECO:0000313" key="2">
    <source>
        <dbReference type="EMBL" id="KXX82043.1"/>
    </source>
</evidence>
<feature type="compositionally biased region" description="Basic and acidic residues" evidence="1">
    <location>
        <begin position="129"/>
        <end position="142"/>
    </location>
</feature>
<dbReference type="EMBL" id="LCTW02000022">
    <property type="protein sequence ID" value="KXX82043.1"/>
    <property type="molecule type" value="Genomic_DNA"/>
</dbReference>
<proteinExistence type="predicted"/>
<protein>
    <submittedName>
        <fullName evidence="2">Uncharacterized protein</fullName>
    </submittedName>
</protein>